<dbReference type="PANTHER" id="PTHR16255">
    <property type="entry name" value="REQUIRED FOR MEIOTIC NUCLEAR DIVISION PROTEIN 1 HOMOLOG"/>
    <property type="match status" value="1"/>
</dbReference>
<dbReference type="AlphaFoldDB" id="A0A7J0EQC1"/>
<reference evidence="1 2" key="1">
    <citation type="submission" date="2019-07" db="EMBL/GenBank/DDBJ databases">
        <title>De Novo Assembly of kiwifruit Actinidia rufa.</title>
        <authorList>
            <person name="Sugita-Konishi S."/>
            <person name="Sato K."/>
            <person name="Mori E."/>
            <person name="Abe Y."/>
            <person name="Kisaki G."/>
            <person name="Hamano K."/>
            <person name="Suezawa K."/>
            <person name="Otani M."/>
            <person name="Fukuda T."/>
            <person name="Manabe T."/>
            <person name="Gomi K."/>
            <person name="Tabuchi M."/>
            <person name="Akimitsu K."/>
            <person name="Kataoka I."/>
        </authorList>
    </citation>
    <scope>NUCLEOTIDE SEQUENCE [LARGE SCALE GENOMIC DNA]</scope>
    <source>
        <strain evidence="2">cv. Fuchu</strain>
    </source>
</reference>
<dbReference type="EMBL" id="BJWL01000006">
    <property type="protein sequence ID" value="GFY88490.1"/>
    <property type="molecule type" value="Genomic_DNA"/>
</dbReference>
<dbReference type="PANTHER" id="PTHR16255:SF16">
    <property type="entry name" value="PROTEIN RETARDED ROOT GROWTH, MITOCHONDRIAL"/>
    <property type="match status" value="1"/>
</dbReference>
<proteinExistence type="predicted"/>
<evidence type="ECO:0000313" key="1">
    <source>
        <dbReference type="EMBL" id="GFY88490.1"/>
    </source>
</evidence>
<comment type="caution">
    <text evidence="1">The sequence shown here is derived from an EMBL/GenBank/DDBJ whole genome shotgun (WGS) entry which is preliminary data.</text>
</comment>
<dbReference type="Proteomes" id="UP000585474">
    <property type="component" value="Unassembled WGS sequence"/>
</dbReference>
<dbReference type="InterPro" id="IPR051624">
    <property type="entry name" value="RMD1/Sad1-interacting"/>
</dbReference>
<evidence type="ECO:0000313" key="2">
    <source>
        <dbReference type="Proteomes" id="UP000585474"/>
    </source>
</evidence>
<keyword evidence="2" id="KW-1185">Reference proteome</keyword>
<organism evidence="1 2">
    <name type="scientific">Actinidia rufa</name>
    <dbReference type="NCBI Taxonomy" id="165716"/>
    <lineage>
        <taxon>Eukaryota</taxon>
        <taxon>Viridiplantae</taxon>
        <taxon>Streptophyta</taxon>
        <taxon>Embryophyta</taxon>
        <taxon>Tracheophyta</taxon>
        <taxon>Spermatophyta</taxon>
        <taxon>Magnoliopsida</taxon>
        <taxon>eudicotyledons</taxon>
        <taxon>Gunneridae</taxon>
        <taxon>Pentapetalae</taxon>
        <taxon>asterids</taxon>
        <taxon>Ericales</taxon>
        <taxon>Actinidiaceae</taxon>
        <taxon>Actinidia</taxon>
    </lineage>
</organism>
<gene>
    <name evidence="1" type="ORF">Acr_06g0004300</name>
</gene>
<accession>A0A7J0EQC1</accession>
<protein>
    <submittedName>
        <fullName evidence="1">Sporulation protein (DUF155)</fullName>
    </submittedName>
</protein>
<dbReference type="OrthoDB" id="10583520at2759"/>
<sequence length="69" mass="8329">MAQLKYFLLPLFRSEIAWRDAKYAQIFEYLRDEYEVTQRFGNLDFKLKLKFDTTFTSFKKSSKTEGQIS</sequence>
<name>A0A7J0EQC1_9ERIC</name>